<feature type="chain" id="PRO_5002677558" evidence="1">
    <location>
        <begin position="23"/>
        <end position="85"/>
    </location>
</feature>
<sequence length="85" mass="9439" precursor="true">MRKILLPVIMLSLGALPLYAPAQGIADLLGKKYAEVKSSLLAAGWARVRTSTLIRTNTFGHFAKRVQSLNEVNNVNKENPQNTYR</sequence>
<protein>
    <submittedName>
        <fullName evidence="2">Uncharacterized protein</fullName>
    </submittedName>
</protein>
<feature type="signal peptide" evidence="1">
    <location>
        <begin position="1"/>
        <end position="22"/>
    </location>
</feature>
<keyword evidence="1" id="KW-0732">Signal</keyword>
<evidence type="ECO:0000256" key="1">
    <source>
        <dbReference type="SAM" id="SignalP"/>
    </source>
</evidence>
<evidence type="ECO:0000313" key="2">
    <source>
        <dbReference type="EMBL" id="ABP75192.1"/>
    </source>
</evidence>
<name>A4Y5F9_SHEPC</name>
<accession>A4Y5F9</accession>
<dbReference type="KEGG" id="spc:Sputcn32_1467"/>
<gene>
    <name evidence="2" type="ordered locus">Sputcn32_1467</name>
</gene>
<organism evidence="2">
    <name type="scientific">Shewanella putrefaciens (strain CN-32 / ATCC BAA-453)</name>
    <dbReference type="NCBI Taxonomy" id="319224"/>
    <lineage>
        <taxon>Bacteria</taxon>
        <taxon>Pseudomonadati</taxon>
        <taxon>Pseudomonadota</taxon>
        <taxon>Gammaproteobacteria</taxon>
        <taxon>Alteromonadales</taxon>
        <taxon>Shewanellaceae</taxon>
        <taxon>Shewanella</taxon>
    </lineage>
</organism>
<dbReference type="HOGENOM" id="CLU_2510852_0_0_6"/>
<dbReference type="STRING" id="319224.Sputcn32_1467"/>
<proteinExistence type="predicted"/>
<dbReference type="AlphaFoldDB" id="A4Y5F9"/>
<dbReference type="EMBL" id="CP000681">
    <property type="protein sequence ID" value="ABP75192.1"/>
    <property type="molecule type" value="Genomic_DNA"/>
</dbReference>
<reference evidence="2" key="1">
    <citation type="submission" date="2007-04" db="EMBL/GenBank/DDBJ databases">
        <title>Complete sequence of Shewanella putrefaciens CN-32.</title>
        <authorList>
            <consortium name="US DOE Joint Genome Institute"/>
            <person name="Copeland A."/>
            <person name="Lucas S."/>
            <person name="Lapidus A."/>
            <person name="Barry K."/>
            <person name="Detter J.C."/>
            <person name="Glavina del Rio T."/>
            <person name="Hammon N."/>
            <person name="Israni S."/>
            <person name="Dalin E."/>
            <person name="Tice H."/>
            <person name="Pitluck S."/>
            <person name="Chain P."/>
            <person name="Malfatti S."/>
            <person name="Shin M."/>
            <person name="Vergez L."/>
            <person name="Schmutz J."/>
            <person name="Larimer F."/>
            <person name="Land M."/>
            <person name="Hauser L."/>
            <person name="Kyrpides N."/>
            <person name="Mikhailova N."/>
            <person name="Romine M.F."/>
            <person name="Fredrickson J."/>
            <person name="Tiedje J."/>
            <person name="Richardson P."/>
        </authorList>
    </citation>
    <scope>NUCLEOTIDE SEQUENCE [LARGE SCALE GENOMIC DNA]</scope>
    <source>
        <strain evidence="2">CN-32</strain>
    </source>
</reference>